<feature type="region of interest" description="Disordered" evidence="5">
    <location>
        <begin position="1099"/>
        <end position="1201"/>
    </location>
</feature>
<feature type="compositionally biased region" description="Basic and acidic residues" evidence="5">
    <location>
        <begin position="995"/>
        <end position="1004"/>
    </location>
</feature>
<sequence length="1607" mass="170827">MWGKIVSSVSNALDFNQATLSGCIDIICVRSTHDNKLRSTPFHVRFGKAKLLRSREKTVTVTVNGELTSLRMKLGAAGEAYFVHEDEGLGDLGDEESASPILSPRSNASGEGSFCRASLASREQDWRGREDDEKERAEDGSQAGHGEDREAACVGNEASADAATREASLPERHPSASPAAEALSPPDDGRRAVIDGKEEPELGATAVSHPVAQSGAEAEQERERLVVGGVGAPAVAPSAAQIDRAFPEDQQLGAGPVTDSRIAAESQAGSASGVSFSLCGHMLTGRVTEEQHDNDVFNANVVSWEAFDNNPALWYHPSLVARFDDKPPYYPGKVALPLLACWLVFNRPLSVESLTRLMNAEVTANLEQPNFSSALSSASRWFFGSRTSAPPPASKSLTLFPYPKAGTESTDERGALGPAGEAPQAGPKAPIVLATNNPIAQATASAAASVAAVEEAAGVRREEGEWKEGSALVNSASFHSELGSSASASCTGCSARRLRRSLRPTPDQLASLNLKPGANSICFTVSSSLQGTKSVMGTIYLWPQYPKIVISDVDGTITRSDVLGQLMPIVGRDWSHDGVAELFTKIKKAGYLILYLTARAIGQADATRDYLFGLTQQQTNKLPDGPLILSPDRLFPSFKREVIERKPYIFKIAALRDIRSLFPPEYNPFYAGFGNRDSDHRAYVHVGVAEAKVFIIDPSGAIHHINNSTYARTYETMSEIADFMFPPLPRPDGRLPSEALIKQEEAEEEQFNSFNFWSLTIVDFPSEEEEEDDSVEGDVFPPRSEPSAIFKDLGVPVSLPELPVSPSAAASAEAAPVAAACAASAAVVALEAAASGRQSAAEEGDEVHEDGERDGAALTSGAQETIETAEQVSIAAALAAAVVKREDEHQFTSEEDSAGYETPQLLFPRGEVEQLRRERDTAQVANDARGTDVMETGSEGPHAEDMAAASGSSEGEQGTENDGARGTPCMGSGPSRETGSIRERTRWGAPASEILLKESTRESDSGSISRASSRRTLPGICDLCGARLGTPGSRRQLSVTERRSSQKGGQAIVERRCQSETSSRKWDEGRPRERLCEACAGRWQCEQAGGISVAEKCRSLQAPQEQPQQKGGDEQNQVTERGRMSVGSVCQQEDEDGDHEPETDDKSKGRGRPVGGTTQADSLGAKEGGVEYDGGSMSCSVPRSEDDGGATPDTGQASQRVWTYVSLDSDGDVRDFSAHSKAPEELFSAAAGDEEVPAESRASATSDKHQQAQALLTAAAFAVDAVNSGDIFLHAKSGARKLQCEKNGESESVAEASANTSDVPREVCLAEKGEASVNRGNRDSENASAGRDLFSRFWGRHADNRPSTPSSSRPVRRSASSFFLPWSPSRTASPLVARSADAGDAIGPRSASFVCSLPLLQSSSSYDSATSSFSSSSEEKTQCPPLASSGSDTSLARRADSEPSIQIAWSAGAREGEGDSKGAHENKTRDGASLLGQPLSTSECGNMPSGSLSHGQEVAPAKLGSLALDGSEADSCVVQVPHEGGRFSEGARQHISGSDTDDSRAAVREEEQGQDAEGEQVVPGTSVTHSRSSSRSKRQLRKQESFRSVDEVGNDDRDGSEKKCSNL</sequence>
<dbReference type="Pfam" id="PF08235">
    <property type="entry name" value="LNS2"/>
    <property type="match status" value="1"/>
</dbReference>
<name>A0A0F7UG02_NEOCL</name>
<feature type="region of interest" description="Disordered" evidence="5">
    <location>
        <begin position="403"/>
        <end position="427"/>
    </location>
</feature>
<feature type="compositionally biased region" description="Basic and acidic residues" evidence="5">
    <location>
        <begin position="1454"/>
        <end position="1470"/>
    </location>
</feature>
<dbReference type="InterPro" id="IPR013209">
    <property type="entry name" value="LNS2"/>
</dbReference>
<keyword evidence="4" id="KW-0378">Hydrolase</keyword>
<feature type="region of interest" description="Disordered" evidence="5">
    <location>
        <begin position="1336"/>
        <end position="1358"/>
    </location>
</feature>
<feature type="compositionally biased region" description="Basic and acidic residues" evidence="5">
    <location>
        <begin position="122"/>
        <end position="151"/>
    </location>
</feature>
<feature type="compositionally biased region" description="Basic and acidic residues" evidence="5">
    <location>
        <begin position="1053"/>
        <end position="1072"/>
    </location>
</feature>
<evidence type="ECO:0000256" key="1">
    <source>
        <dbReference type="ARBA" id="ARBA00001946"/>
    </source>
</evidence>
<feature type="region of interest" description="Disordered" evidence="5">
    <location>
        <begin position="889"/>
        <end position="1012"/>
    </location>
</feature>
<dbReference type="InterPro" id="IPR031703">
    <property type="entry name" value="Lipin_mid"/>
</dbReference>
<dbReference type="PANTHER" id="PTHR12181">
    <property type="entry name" value="LIPIN"/>
    <property type="match status" value="1"/>
</dbReference>
<evidence type="ECO:0000256" key="2">
    <source>
        <dbReference type="ARBA" id="ARBA00005476"/>
    </source>
</evidence>
<feature type="compositionally biased region" description="Low complexity" evidence="5">
    <location>
        <begin position="175"/>
        <end position="186"/>
    </location>
</feature>
<organism evidence="7">
    <name type="scientific">Neospora caninum (strain Liverpool)</name>
    <dbReference type="NCBI Taxonomy" id="572307"/>
    <lineage>
        <taxon>Eukaryota</taxon>
        <taxon>Sar</taxon>
        <taxon>Alveolata</taxon>
        <taxon>Apicomplexa</taxon>
        <taxon>Conoidasida</taxon>
        <taxon>Coccidia</taxon>
        <taxon>Eucoccidiorida</taxon>
        <taxon>Eimeriorina</taxon>
        <taxon>Sarcocystidae</taxon>
        <taxon>Neospora</taxon>
    </lineage>
</organism>
<dbReference type="InterPro" id="IPR031315">
    <property type="entry name" value="LNS2/PITP"/>
</dbReference>
<accession>A0A0F7UG02</accession>
<feature type="compositionally biased region" description="Polar residues" evidence="5">
    <location>
        <begin position="950"/>
        <end position="960"/>
    </location>
</feature>
<feature type="compositionally biased region" description="Polar residues" evidence="5">
    <location>
        <begin position="1478"/>
        <end position="1494"/>
    </location>
</feature>
<feature type="domain" description="LNS2/PITP" evidence="6">
    <location>
        <begin position="548"/>
        <end position="705"/>
    </location>
</feature>
<feature type="compositionally biased region" description="Polar residues" evidence="5">
    <location>
        <begin position="1101"/>
        <end position="1119"/>
    </location>
</feature>
<dbReference type="InterPro" id="IPR026058">
    <property type="entry name" value="LIPIN"/>
</dbReference>
<comment type="similarity">
    <text evidence="2">Belongs to the lipin family.</text>
</comment>
<protein>
    <recommendedName>
        <fullName evidence="3">phosphatidate phosphatase</fullName>
        <ecNumber evidence="3">3.1.3.4</ecNumber>
    </recommendedName>
</protein>
<dbReference type="InterPro" id="IPR036412">
    <property type="entry name" value="HAD-like_sf"/>
</dbReference>
<evidence type="ECO:0000256" key="4">
    <source>
        <dbReference type="ARBA" id="ARBA00022801"/>
    </source>
</evidence>
<reference evidence="7" key="1">
    <citation type="journal article" date="2015" name="PLoS ONE">
        <title>Comprehensive Evaluation of Toxoplasma gondii VEG and Neospora caninum LIV Genomes with Tachyzoite Stage Transcriptome and Proteome Defines Novel Transcript Features.</title>
        <authorList>
            <person name="Ramaprasad A."/>
            <person name="Mourier T."/>
            <person name="Naeem R."/>
            <person name="Malas T.B."/>
            <person name="Moussa E."/>
            <person name="Panigrahi A."/>
            <person name="Vermont S.J."/>
            <person name="Otto T.D."/>
            <person name="Wastling J."/>
            <person name="Pain A."/>
        </authorList>
    </citation>
    <scope>NUCLEOTIDE SEQUENCE</scope>
    <source>
        <strain evidence="7">Liverpool</strain>
    </source>
</reference>
<feature type="region of interest" description="Disordered" evidence="5">
    <location>
        <begin position="1286"/>
        <end position="1306"/>
    </location>
</feature>
<dbReference type="SMART" id="SM00775">
    <property type="entry name" value="LNS2"/>
    <property type="match status" value="1"/>
</dbReference>
<dbReference type="Pfam" id="PF04571">
    <property type="entry name" value="Lipin_N"/>
    <property type="match status" value="1"/>
</dbReference>
<dbReference type="EC" id="3.1.3.4" evidence="3"/>
<feature type="compositionally biased region" description="Basic and acidic residues" evidence="5">
    <location>
        <begin position="1523"/>
        <end position="1532"/>
    </location>
</feature>
<evidence type="ECO:0000313" key="7">
    <source>
        <dbReference type="EMBL" id="CEL67317.1"/>
    </source>
</evidence>
<feature type="region of interest" description="Disordered" evidence="5">
    <location>
        <begin position="1032"/>
        <end position="1072"/>
    </location>
</feature>
<evidence type="ECO:0000259" key="6">
    <source>
        <dbReference type="SMART" id="SM00775"/>
    </source>
</evidence>
<feature type="compositionally biased region" description="Low complexity" evidence="5">
    <location>
        <begin position="1403"/>
        <end position="1416"/>
    </location>
</feature>
<dbReference type="EMBL" id="LN714483">
    <property type="protein sequence ID" value="CEL67317.1"/>
    <property type="molecule type" value="Genomic_DNA"/>
</dbReference>
<feature type="region of interest" description="Disordered" evidence="5">
    <location>
        <begin position="1522"/>
        <end position="1607"/>
    </location>
</feature>
<feature type="compositionally biased region" description="Low complexity" evidence="5">
    <location>
        <begin position="1345"/>
        <end position="1358"/>
    </location>
</feature>
<feature type="compositionally biased region" description="Basic and acidic residues" evidence="5">
    <location>
        <begin position="910"/>
        <end position="921"/>
    </location>
</feature>
<evidence type="ECO:0000256" key="5">
    <source>
        <dbReference type="SAM" id="MobiDB-lite"/>
    </source>
</evidence>
<feature type="compositionally biased region" description="Basic and acidic residues" evidence="5">
    <location>
        <begin position="1581"/>
        <end position="1607"/>
    </location>
</feature>
<dbReference type="GO" id="GO:0008195">
    <property type="term" value="F:phosphatidate phosphatase activity"/>
    <property type="evidence" value="ECO:0007669"/>
    <property type="project" value="UniProtKB-EC"/>
</dbReference>
<dbReference type="Pfam" id="PF16876">
    <property type="entry name" value="Lipin_mid"/>
    <property type="match status" value="1"/>
</dbReference>
<feature type="compositionally biased region" description="Basic and acidic residues" evidence="5">
    <location>
        <begin position="1541"/>
        <end position="1551"/>
    </location>
</feature>
<feature type="region of interest" description="Disordered" evidence="5">
    <location>
        <begin position="1216"/>
        <end position="1251"/>
    </location>
</feature>
<dbReference type="PANTHER" id="PTHR12181:SF12">
    <property type="entry name" value="PHOSPHATIDATE PHOSPHATASE"/>
    <property type="match status" value="1"/>
</dbReference>
<dbReference type="InterPro" id="IPR007651">
    <property type="entry name" value="Lipin_N"/>
</dbReference>
<evidence type="ECO:0000256" key="3">
    <source>
        <dbReference type="ARBA" id="ARBA00012638"/>
    </source>
</evidence>
<feature type="region of interest" description="Disordered" evidence="5">
    <location>
        <begin position="1403"/>
        <end position="1498"/>
    </location>
</feature>
<dbReference type="SUPFAM" id="SSF56784">
    <property type="entry name" value="HAD-like"/>
    <property type="match status" value="1"/>
</dbReference>
<gene>
    <name evidence="7" type="ORF">BN1204_031190</name>
</gene>
<feature type="compositionally biased region" description="Acidic residues" evidence="5">
    <location>
        <begin position="1132"/>
        <end position="1143"/>
    </location>
</feature>
<comment type="cofactor">
    <cofactor evidence="1">
        <name>Mg(2+)</name>
        <dbReference type="ChEBI" id="CHEBI:18420"/>
    </cofactor>
</comment>
<feature type="region of interest" description="Disordered" evidence="5">
    <location>
        <begin position="92"/>
        <end position="193"/>
    </location>
</feature>
<proteinExistence type="inferred from homology"/>